<dbReference type="AlphaFoldDB" id="A0A3P6T347"/>
<dbReference type="InterPro" id="IPR022209">
    <property type="entry name" value="CWC25"/>
</dbReference>
<keyword evidence="6" id="KW-0508">mRNA splicing</keyword>
<dbReference type="GO" id="GO:0005684">
    <property type="term" value="C:U2-type spliceosomal complex"/>
    <property type="evidence" value="ECO:0007669"/>
    <property type="project" value="TreeGrafter"/>
</dbReference>
<keyword evidence="7" id="KW-0539">Nucleus</keyword>
<evidence type="ECO:0000256" key="9">
    <source>
        <dbReference type="SAM" id="MobiDB-lite"/>
    </source>
</evidence>
<evidence type="ECO:0000256" key="7">
    <source>
        <dbReference type="ARBA" id="ARBA00023242"/>
    </source>
</evidence>
<evidence type="ECO:0000256" key="4">
    <source>
        <dbReference type="ARBA" id="ARBA00022728"/>
    </source>
</evidence>
<accession>A0A3P6T347</accession>
<evidence type="ECO:0000256" key="5">
    <source>
        <dbReference type="ARBA" id="ARBA00023054"/>
    </source>
</evidence>
<evidence type="ECO:0000256" key="1">
    <source>
        <dbReference type="ARBA" id="ARBA00004123"/>
    </source>
</evidence>
<evidence type="ECO:0000256" key="6">
    <source>
        <dbReference type="ARBA" id="ARBA00023187"/>
    </source>
</evidence>
<dbReference type="InterPro" id="IPR051376">
    <property type="entry name" value="CWC25_splicing_factor"/>
</dbReference>
<keyword evidence="4" id="KW-0747">Spliceosome</keyword>
<dbReference type="PANTHER" id="PTHR16196">
    <property type="entry name" value="CELL CYCLE CONTROL PROTEIN CWF25"/>
    <property type="match status" value="1"/>
</dbReference>
<evidence type="ECO:0008006" key="12">
    <source>
        <dbReference type="Google" id="ProtNLM"/>
    </source>
</evidence>
<comment type="subcellular location">
    <subcellularLocation>
        <location evidence="1">Nucleus</location>
    </subcellularLocation>
</comment>
<keyword evidence="11" id="KW-1185">Reference proteome</keyword>
<dbReference type="PANTHER" id="PTHR16196:SF0">
    <property type="entry name" value="PRE-MRNA-SPLICING FACTOR CWC25 HOMOLOG"/>
    <property type="match status" value="1"/>
</dbReference>
<dbReference type="EMBL" id="UYRX01000444">
    <property type="protein sequence ID" value="VDK82326.1"/>
    <property type="molecule type" value="Genomic_DNA"/>
</dbReference>
<feature type="region of interest" description="Disordered" evidence="9">
    <location>
        <begin position="323"/>
        <end position="345"/>
    </location>
</feature>
<gene>
    <name evidence="10" type="ORF">NLS_LOCUS5698</name>
</gene>
<name>A0A3P6T347_LITSI</name>
<dbReference type="GO" id="GO:0000398">
    <property type="term" value="P:mRNA splicing, via spliceosome"/>
    <property type="evidence" value="ECO:0007669"/>
    <property type="project" value="TreeGrafter"/>
</dbReference>
<dbReference type="STRING" id="42156.A0A3P6T347"/>
<feature type="compositionally biased region" description="Basic and acidic residues" evidence="9">
    <location>
        <begin position="173"/>
        <end position="189"/>
    </location>
</feature>
<sequence length="345" mass="40539">MTEKGTGDQQIAWIYEGTKSLVNREDYLLGKRVDKNFELYSDAVIKEKESGIEALEKPQRYISGTSSSRISNLEVDIVRTEDPLVAIKMREERVWQEKMENPLVQLKVQKLMKKVMEKREKKRLKKLKKLEKKERKRKYGADCCGSADYMKRNERRGDIGEERATISSLSSKPAKEKIETKHLQRDSHIPAHLRPKYSSSSESDGNESKGIERNSAKERYGMVKTGKHEVQDRETDNPYMALPKKRIENYRKQERRQLTEEEMELKRKEMLKNADWRDEVRIKNISRNARRDEEESRRNEGKAANFIRPMLNSAAATMTVEQQLNSHRRGLQRTSGFTEQKFVRR</sequence>
<comment type="similarity">
    <text evidence="2">Belongs to the CWC25 family.</text>
</comment>
<evidence type="ECO:0000313" key="10">
    <source>
        <dbReference type="EMBL" id="VDK82326.1"/>
    </source>
</evidence>
<dbReference type="Proteomes" id="UP000277928">
    <property type="component" value="Unassembled WGS sequence"/>
</dbReference>
<organism evidence="10 11">
    <name type="scientific">Litomosoides sigmodontis</name>
    <name type="common">Filarial nematode worm</name>
    <dbReference type="NCBI Taxonomy" id="42156"/>
    <lineage>
        <taxon>Eukaryota</taxon>
        <taxon>Metazoa</taxon>
        <taxon>Ecdysozoa</taxon>
        <taxon>Nematoda</taxon>
        <taxon>Chromadorea</taxon>
        <taxon>Rhabditida</taxon>
        <taxon>Spirurina</taxon>
        <taxon>Spiruromorpha</taxon>
        <taxon>Filarioidea</taxon>
        <taxon>Onchocercidae</taxon>
        <taxon>Litomosoides</taxon>
    </lineage>
</organism>
<dbReference type="Pfam" id="PF12542">
    <property type="entry name" value="CWC25"/>
    <property type="match status" value="1"/>
</dbReference>
<feature type="compositionally biased region" description="Basic and acidic residues" evidence="9">
    <location>
        <begin position="154"/>
        <end position="164"/>
    </location>
</feature>
<proteinExistence type="inferred from homology"/>
<evidence type="ECO:0000256" key="8">
    <source>
        <dbReference type="SAM" id="Coils"/>
    </source>
</evidence>
<dbReference type="OMA" id="SWHPHTM"/>
<feature type="region of interest" description="Disordered" evidence="9">
    <location>
        <begin position="154"/>
        <end position="220"/>
    </location>
</feature>
<protein>
    <recommendedName>
        <fullName evidence="12">CBF1-interacting co-repressor CIR N-terminal domain-containing protein</fullName>
    </recommendedName>
</protein>
<feature type="compositionally biased region" description="Basic and acidic residues" evidence="9">
    <location>
        <begin position="206"/>
        <end position="220"/>
    </location>
</feature>
<feature type="coiled-coil region" evidence="8">
    <location>
        <begin position="244"/>
        <end position="271"/>
    </location>
</feature>
<dbReference type="OrthoDB" id="21123at2759"/>
<reference evidence="10 11" key="1">
    <citation type="submission" date="2018-08" db="EMBL/GenBank/DDBJ databases">
        <authorList>
            <person name="Laetsch R D."/>
            <person name="Stevens L."/>
            <person name="Kumar S."/>
            <person name="Blaxter L. M."/>
        </authorList>
    </citation>
    <scope>NUCLEOTIDE SEQUENCE [LARGE SCALE GENOMIC DNA]</scope>
</reference>
<keyword evidence="3" id="KW-0507">mRNA processing</keyword>
<evidence type="ECO:0000256" key="2">
    <source>
        <dbReference type="ARBA" id="ARBA00006695"/>
    </source>
</evidence>
<keyword evidence="5 8" id="KW-0175">Coiled coil</keyword>
<evidence type="ECO:0000256" key="3">
    <source>
        <dbReference type="ARBA" id="ARBA00022664"/>
    </source>
</evidence>
<evidence type="ECO:0000313" key="11">
    <source>
        <dbReference type="Proteomes" id="UP000277928"/>
    </source>
</evidence>